<dbReference type="Proteomes" id="UP000224563">
    <property type="component" value="Unassembled WGS sequence"/>
</dbReference>
<sequence length="82" mass="9326">MMKMELFNHASCLQPASVPAWAKAEGLEITDPLEQIWRVSNLVQIPRKCAIRRIVAKALYRIANQLAHSADGKKHMKPVELY</sequence>
<comment type="caution">
    <text evidence="1">The sequence shown here is derived from an EMBL/GenBank/DDBJ whole genome shotgun (WGS) entry which is preliminary data.</text>
</comment>
<reference evidence="1 2" key="1">
    <citation type="submission" date="2017-10" db="EMBL/GenBank/DDBJ databases">
        <title>Resolving the taxonomy of Roseburia spp., Eubacterium rectale and Agathobacter spp. through phylogenomic analysis.</title>
        <authorList>
            <person name="Sheridan P.O."/>
            <person name="Walker A.W."/>
            <person name="Duncan S.H."/>
            <person name="Scott K.P."/>
            <person name="Toole P.W.O."/>
            <person name="Luis P."/>
            <person name="Flint H.J."/>
        </authorList>
    </citation>
    <scope>NUCLEOTIDE SEQUENCE [LARGE SCALE GENOMIC DNA]</scope>
    <source>
        <strain evidence="1 2">JK623</strain>
    </source>
</reference>
<evidence type="ECO:0000313" key="1">
    <source>
        <dbReference type="EMBL" id="PHU38863.1"/>
    </source>
</evidence>
<dbReference type="RefSeq" id="WP_099385258.1">
    <property type="nucleotide sequence ID" value="NZ_JANSWH010000069.1"/>
</dbReference>
<name>A0A2G3E6Z5_9FIRM</name>
<dbReference type="EMBL" id="PDYG01000002">
    <property type="protein sequence ID" value="PHU38863.1"/>
    <property type="molecule type" value="Genomic_DNA"/>
</dbReference>
<protein>
    <submittedName>
        <fullName evidence="1">Uncharacterized protein</fullName>
    </submittedName>
</protein>
<reference evidence="1 2" key="2">
    <citation type="submission" date="2017-10" db="EMBL/GenBank/DDBJ databases">
        <authorList>
            <person name="Banno H."/>
            <person name="Chua N.-H."/>
        </authorList>
    </citation>
    <scope>NUCLEOTIDE SEQUENCE [LARGE SCALE GENOMIC DNA]</scope>
    <source>
        <strain evidence="1 2">JK623</strain>
    </source>
</reference>
<gene>
    <name evidence="1" type="ORF">CSX02_00730</name>
</gene>
<accession>A0A2G3E6Z5</accession>
<proteinExistence type="predicted"/>
<organism evidence="1 2">
    <name type="scientific">Agathobacter ruminis</name>
    <dbReference type="NCBI Taxonomy" id="1712665"/>
    <lineage>
        <taxon>Bacteria</taxon>
        <taxon>Bacillati</taxon>
        <taxon>Bacillota</taxon>
        <taxon>Clostridia</taxon>
        <taxon>Lachnospirales</taxon>
        <taxon>Lachnospiraceae</taxon>
        <taxon>Agathobacter</taxon>
    </lineage>
</organism>
<evidence type="ECO:0000313" key="2">
    <source>
        <dbReference type="Proteomes" id="UP000224563"/>
    </source>
</evidence>
<keyword evidence="2" id="KW-1185">Reference proteome</keyword>
<dbReference type="AlphaFoldDB" id="A0A2G3E6Z5"/>